<evidence type="ECO:0000256" key="1">
    <source>
        <dbReference type="SAM" id="MobiDB-lite"/>
    </source>
</evidence>
<organism evidence="3 4">
    <name type="scientific">Belnapia rosea</name>
    <dbReference type="NCBI Taxonomy" id="938405"/>
    <lineage>
        <taxon>Bacteria</taxon>
        <taxon>Pseudomonadati</taxon>
        <taxon>Pseudomonadota</taxon>
        <taxon>Alphaproteobacteria</taxon>
        <taxon>Acetobacterales</taxon>
        <taxon>Roseomonadaceae</taxon>
        <taxon>Belnapia</taxon>
    </lineage>
</organism>
<keyword evidence="2" id="KW-0732">Signal</keyword>
<feature type="signal peptide" evidence="2">
    <location>
        <begin position="1"/>
        <end position="21"/>
    </location>
</feature>
<evidence type="ECO:0000313" key="3">
    <source>
        <dbReference type="EMBL" id="SDC96412.1"/>
    </source>
</evidence>
<keyword evidence="4" id="KW-1185">Reference proteome</keyword>
<feature type="region of interest" description="Disordered" evidence="1">
    <location>
        <begin position="43"/>
        <end position="82"/>
    </location>
</feature>
<reference evidence="3 4" key="1">
    <citation type="submission" date="2016-10" db="EMBL/GenBank/DDBJ databases">
        <authorList>
            <person name="de Groot N.N."/>
        </authorList>
    </citation>
    <scope>NUCLEOTIDE SEQUENCE [LARGE SCALE GENOMIC DNA]</scope>
    <source>
        <strain evidence="3 4">CPCC 100156</strain>
    </source>
</reference>
<sequence>MRNPILPLAALLLGLAAPALAQQAATDDAAARTLAQNARISFSRPVATPPSQVPNAAPDVPVSVPRAAPPSRRLALASNPAR</sequence>
<dbReference type="AlphaFoldDB" id="A0A1G6QVU1"/>
<evidence type="ECO:0000313" key="4">
    <source>
        <dbReference type="Proteomes" id="UP000198925"/>
    </source>
</evidence>
<protein>
    <submittedName>
        <fullName evidence="3">Uncharacterized protein</fullName>
    </submittedName>
</protein>
<dbReference type="Proteomes" id="UP000198925">
    <property type="component" value="Unassembled WGS sequence"/>
</dbReference>
<accession>A0A1G6QVU1</accession>
<dbReference type="RefSeq" id="WP_090564226.1">
    <property type="nucleotide sequence ID" value="NZ_FMXZ01000006.1"/>
</dbReference>
<feature type="compositionally biased region" description="Low complexity" evidence="1">
    <location>
        <begin position="56"/>
        <end position="82"/>
    </location>
</feature>
<gene>
    <name evidence="3" type="ORF">SAMN04487779_1003204</name>
</gene>
<proteinExistence type="predicted"/>
<evidence type="ECO:0000256" key="2">
    <source>
        <dbReference type="SAM" id="SignalP"/>
    </source>
</evidence>
<name>A0A1G6QVU1_9PROT</name>
<dbReference type="EMBL" id="FMZX01000003">
    <property type="protein sequence ID" value="SDC96412.1"/>
    <property type="molecule type" value="Genomic_DNA"/>
</dbReference>
<dbReference type="STRING" id="938405.SAMN02927895_02599"/>
<feature type="chain" id="PRO_5011568594" evidence="2">
    <location>
        <begin position="22"/>
        <end position="82"/>
    </location>
</feature>